<dbReference type="Pfam" id="PF07730">
    <property type="entry name" value="HisKA_3"/>
    <property type="match status" value="1"/>
</dbReference>
<keyword evidence="5" id="KW-0547">Nucleotide-binding</keyword>
<evidence type="ECO:0000256" key="6">
    <source>
        <dbReference type="ARBA" id="ARBA00022777"/>
    </source>
</evidence>
<accession>A0A7C9JHG9</accession>
<gene>
    <name evidence="11" type="ORF">GT755_34035</name>
</gene>
<evidence type="ECO:0000256" key="7">
    <source>
        <dbReference type="ARBA" id="ARBA00022840"/>
    </source>
</evidence>
<keyword evidence="8" id="KW-0902">Two-component regulatory system</keyword>
<keyword evidence="4" id="KW-0808">Transferase</keyword>
<dbReference type="GO" id="GO:0005524">
    <property type="term" value="F:ATP binding"/>
    <property type="evidence" value="ECO:0007669"/>
    <property type="project" value="UniProtKB-KW"/>
</dbReference>
<evidence type="ECO:0000313" key="12">
    <source>
        <dbReference type="Proteomes" id="UP000479526"/>
    </source>
</evidence>
<feature type="transmembrane region" description="Helical" evidence="9">
    <location>
        <begin position="114"/>
        <end position="131"/>
    </location>
</feature>
<dbReference type="InterPro" id="IPR050482">
    <property type="entry name" value="Sensor_HK_TwoCompSys"/>
</dbReference>
<feature type="transmembrane region" description="Helical" evidence="9">
    <location>
        <begin position="169"/>
        <end position="192"/>
    </location>
</feature>
<evidence type="ECO:0000259" key="10">
    <source>
        <dbReference type="Pfam" id="PF07730"/>
    </source>
</evidence>
<dbReference type="InterPro" id="IPR011712">
    <property type="entry name" value="Sig_transdc_His_kin_sub3_dim/P"/>
</dbReference>
<feature type="transmembrane region" description="Helical" evidence="9">
    <location>
        <begin position="64"/>
        <end position="82"/>
    </location>
</feature>
<dbReference type="EMBL" id="WXEW01000011">
    <property type="protein sequence ID" value="NAS26681.1"/>
    <property type="molecule type" value="Genomic_DNA"/>
</dbReference>
<organism evidence="11 12">
    <name type="scientific">Herbidospora solisilvae</name>
    <dbReference type="NCBI Taxonomy" id="2696284"/>
    <lineage>
        <taxon>Bacteria</taxon>
        <taxon>Bacillati</taxon>
        <taxon>Actinomycetota</taxon>
        <taxon>Actinomycetes</taxon>
        <taxon>Streptosporangiales</taxon>
        <taxon>Streptosporangiaceae</taxon>
        <taxon>Herbidospora</taxon>
    </lineage>
</organism>
<evidence type="ECO:0000256" key="4">
    <source>
        <dbReference type="ARBA" id="ARBA00022679"/>
    </source>
</evidence>
<feature type="transmembrane region" description="Helical" evidence="9">
    <location>
        <begin position="89"/>
        <end position="108"/>
    </location>
</feature>
<evidence type="ECO:0000256" key="3">
    <source>
        <dbReference type="ARBA" id="ARBA00022553"/>
    </source>
</evidence>
<dbReference type="CDD" id="cd16917">
    <property type="entry name" value="HATPase_UhpB-NarQ-NarX-like"/>
    <property type="match status" value="1"/>
</dbReference>
<dbReference type="GO" id="GO:0000155">
    <property type="term" value="F:phosphorelay sensor kinase activity"/>
    <property type="evidence" value="ECO:0007669"/>
    <property type="project" value="InterPro"/>
</dbReference>
<evidence type="ECO:0000256" key="1">
    <source>
        <dbReference type="ARBA" id="ARBA00000085"/>
    </source>
</evidence>
<feature type="transmembrane region" description="Helical" evidence="9">
    <location>
        <begin position="140"/>
        <end position="157"/>
    </location>
</feature>
<dbReference type="GO" id="GO:0046983">
    <property type="term" value="F:protein dimerization activity"/>
    <property type="evidence" value="ECO:0007669"/>
    <property type="project" value="InterPro"/>
</dbReference>
<comment type="catalytic activity">
    <reaction evidence="1">
        <text>ATP + protein L-histidine = ADP + protein N-phospho-L-histidine.</text>
        <dbReference type="EC" id="2.7.13.3"/>
    </reaction>
</comment>
<evidence type="ECO:0000256" key="9">
    <source>
        <dbReference type="SAM" id="Phobius"/>
    </source>
</evidence>
<evidence type="ECO:0000256" key="2">
    <source>
        <dbReference type="ARBA" id="ARBA00012438"/>
    </source>
</evidence>
<feature type="transmembrane region" description="Helical" evidence="9">
    <location>
        <begin position="41"/>
        <end position="58"/>
    </location>
</feature>
<protein>
    <recommendedName>
        <fullName evidence="2">histidine kinase</fullName>
        <ecNumber evidence="2">2.7.13.3</ecNumber>
    </recommendedName>
</protein>
<dbReference type="GO" id="GO:0016020">
    <property type="term" value="C:membrane"/>
    <property type="evidence" value="ECO:0007669"/>
    <property type="project" value="InterPro"/>
</dbReference>
<keyword evidence="9" id="KW-0812">Transmembrane</keyword>
<keyword evidence="12" id="KW-1185">Reference proteome</keyword>
<keyword evidence="3" id="KW-0597">Phosphoprotein</keyword>
<sequence length="412" mass="43541">MGTVRRAGVGRSADVRSTPFVVASAIVWERLSTWTQRAGEIALLGLLGLLWVFDTILTTAPADATGALVCVIGGGVGILAVVLRKRRTWLVAVALSAASLVLSAVVAGAPDLRAVGFTEAGAFMVLTITVLRRVEPIRNAVVLSVGILVVLISLPALRFEGPENGYANAATQAATIVYLLGWAVGAGIGGYLRVQQERRKIGEERVRRGERLELARELHDLVAHHITGIVVQAQAARTVGETNPEAVLPALDAIAGAGSEALTSMRRLVGVLRADDHATRNVGVTLDDLRKMVGQFSPAATFDLGPGVASLTLAPEVLTTLHRVLTESLTNIRRHAPHTPWVEVRLTTFEDSVRLRVANPLSAADPRLSRLGGGFGLIGMAERVETMGGHLVAGPVAGHLWEVAAELPLPAR</sequence>
<reference evidence="11 12" key="1">
    <citation type="submission" date="2020-01" db="EMBL/GenBank/DDBJ databases">
        <title>Herbidospora sp. NEAU-GS84 nov., a novel actinomycete isolated from soil.</title>
        <authorList>
            <person name="Han L."/>
        </authorList>
    </citation>
    <scope>NUCLEOTIDE SEQUENCE [LARGE SCALE GENOMIC DNA]</scope>
    <source>
        <strain evidence="11 12">NEAU-GS84</strain>
    </source>
</reference>
<name>A0A7C9JHG9_9ACTN</name>
<evidence type="ECO:0000313" key="11">
    <source>
        <dbReference type="EMBL" id="NAS26681.1"/>
    </source>
</evidence>
<dbReference type="Gene3D" id="3.30.565.10">
    <property type="entry name" value="Histidine kinase-like ATPase, C-terminal domain"/>
    <property type="match status" value="1"/>
</dbReference>
<keyword evidence="9" id="KW-0472">Membrane</keyword>
<comment type="caution">
    <text evidence="11">The sequence shown here is derived from an EMBL/GenBank/DDBJ whole genome shotgun (WGS) entry which is preliminary data.</text>
</comment>
<keyword evidence="6 11" id="KW-0418">Kinase</keyword>
<dbReference type="EC" id="2.7.13.3" evidence="2"/>
<keyword evidence="9" id="KW-1133">Transmembrane helix</keyword>
<dbReference type="PANTHER" id="PTHR24421">
    <property type="entry name" value="NITRATE/NITRITE SENSOR PROTEIN NARX-RELATED"/>
    <property type="match status" value="1"/>
</dbReference>
<dbReference type="AlphaFoldDB" id="A0A7C9JHG9"/>
<dbReference type="InterPro" id="IPR036890">
    <property type="entry name" value="HATPase_C_sf"/>
</dbReference>
<dbReference type="PANTHER" id="PTHR24421:SF10">
    <property type="entry name" value="NITRATE_NITRITE SENSOR PROTEIN NARQ"/>
    <property type="match status" value="1"/>
</dbReference>
<feature type="domain" description="Signal transduction histidine kinase subgroup 3 dimerisation and phosphoacceptor" evidence="10">
    <location>
        <begin position="210"/>
        <end position="276"/>
    </location>
</feature>
<keyword evidence="7" id="KW-0067">ATP-binding</keyword>
<dbReference type="SUPFAM" id="SSF55874">
    <property type="entry name" value="ATPase domain of HSP90 chaperone/DNA topoisomerase II/histidine kinase"/>
    <property type="match status" value="1"/>
</dbReference>
<evidence type="ECO:0000256" key="8">
    <source>
        <dbReference type="ARBA" id="ARBA00023012"/>
    </source>
</evidence>
<proteinExistence type="predicted"/>
<dbReference type="Gene3D" id="1.20.5.1930">
    <property type="match status" value="1"/>
</dbReference>
<dbReference type="Proteomes" id="UP000479526">
    <property type="component" value="Unassembled WGS sequence"/>
</dbReference>
<evidence type="ECO:0000256" key="5">
    <source>
        <dbReference type="ARBA" id="ARBA00022741"/>
    </source>
</evidence>